<dbReference type="InterPro" id="IPR025893">
    <property type="entry name" value="Tocopherol_cyclase"/>
</dbReference>
<protein>
    <submittedName>
        <fullName evidence="1">Uncharacterized protein</fullName>
    </submittedName>
</protein>
<organism evidence="1 2">
    <name type="scientific">Enterococcus hirae</name>
    <dbReference type="NCBI Taxonomy" id="1354"/>
    <lineage>
        <taxon>Bacteria</taxon>
        <taxon>Bacillati</taxon>
        <taxon>Bacillota</taxon>
        <taxon>Bacilli</taxon>
        <taxon>Lactobacillales</taxon>
        <taxon>Enterococcaceae</taxon>
        <taxon>Enterococcus</taxon>
    </lineage>
</organism>
<dbReference type="AlphaFoldDB" id="A0A4S2CF81"/>
<dbReference type="PANTHER" id="PTHR35309">
    <property type="match status" value="1"/>
</dbReference>
<reference evidence="1 2" key="1">
    <citation type="submission" date="2019-05" db="EMBL/GenBank/DDBJ databases">
        <authorList>
            <consortium name="Pathogen Informatics"/>
        </authorList>
    </citation>
    <scope>NUCLEOTIDE SEQUENCE [LARGE SCALE GENOMIC DNA]</scope>
    <source>
        <strain evidence="1 2">NCTC12204</strain>
    </source>
</reference>
<dbReference type="EMBL" id="CABEEP010000001">
    <property type="protein sequence ID" value="VTQ59854.1"/>
    <property type="molecule type" value="Genomic_DNA"/>
</dbReference>
<sequence>MIPTDKFFQGENKTHPFFEGWYFKHQIGNNVYAFIPGYSIAENGEKSPFIQVISHEHSEIFYFDSAQLFIEKEHLFIKIGENIFSEKGISLSLTNGNLSIHGTIDYGDFTPIHRTYYAPSIMGPFSYFAFMECYHGILSMKHSLQGELVWNDQPIDFDQGIGYIEKDWGSSFPATYVWAQCNQFETSDARFFFSAAEIPFLGGRFLGIIAVLQIQSEEYRFATYYGAKILSIVQEKDYLVITIKQQQLKLTLAVLQKDGHPLMAPHKGLMNRVIREKASTEIYVTLQKNNETLLEQKGIAAGFEEVDHLHGFTY</sequence>
<gene>
    <name evidence="1" type="ORF">NCTC12204_00485</name>
</gene>
<name>A0A4S2CF81_ENTHR</name>
<evidence type="ECO:0000313" key="1">
    <source>
        <dbReference type="EMBL" id="VTQ59854.1"/>
    </source>
</evidence>
<dbReference type="SUPFAM" id="SSF159245">
    <property type="entry name" value="AttH-like"/>
    <property type="match status" value="1"/>
</dbReference>
<accession>A0A4S2CF81</accession>
<evidence type="ECO:0000313" key="2">
    <source>
        <dbReference type="Proteomes" id="UP000352698"/>
    </source>
</evidence>
<dbReference type="Proteomes" id="UP000352698">
    <property type="component" value="Unassembled WGS sequence"/>
</dbReference>
<dbReference type="Pfam" id="PF14249">
    <property type="entry name" value="Tocopherol_cycl"/>
    <property type="match status" value="1"/>
</dbReference>
<dbReference type="PANTHER" id="PTHR35309:SF4">
    <property type="entry name" value="TOCOPHEROL CYCLASE"/>
    <property type="match status" value="1"/>
</dbReference>
<dbReference type="RefSeq" id="WP_010738443.1">
    <property type="nucleotide sequence ID" value="NZ_AP027299.1"/>
</dbReference>
<proteinExistence type="predicted"/>
<comment type="caution">
    <text evidence="1">The sequence shown here is derived from an EMBL/GenBank/DDBJ whole genome shotgun (WGS) entry which is preliminary data.</text>
</comment>
<dbReference type="GO" id="GO:0009976">
    <property type="term" value="F:tocopherol cyclase activity"/>
    <property type="evidence" value="ECO:0007669"/>
    <property type="project" value="InterPro"/>
</dbReference>